<evidence type="ECO:0000313" key="4">
    <source>
        <dbReference type="Proteomes" id="UP000299794"/>
    </source>
</evidence>
<comment type="caution">
    <text evidence="3">The sequence shown here is derived from an EMBL/GenBank/DDBJ whole genome shotgun (WGS) entry which is preliminary data.</text>
</comment>
<dbReference type="SUPFAM" id="SSF160935">
    <property type="entry name" value="VPA0735-like"/>
    <property type="match status" value="1"/>
</dbReference>
<sequence>MLNYFLSFLNRLLPKGLPLVTKAQRLSITALVLIIITTSLVIMSSPSNGQSLTGSPANPELKFSTPLPPGVASPAKVETRLGTLNFFDGFPDQPTAEKLYDNLDFQRAVQAYLLALPAVNQAANRNAIRTLGPVNTVVPIFEQLLDSRSIFLTANDNTVYSWTWLDLTKGPLVLEVPPKVLGTVNDMWFRWVSEVGITGPDKGEGGKYLLLPPGYKGEIPSGYNVVKSPTFNIWIPWRSFLVNGDPKPGVDLVTKNTKIYPLNSANNPPALNFVNMSGKPFNTVAPADYSFWELLNQVVQEEPSESLDQIRLGYYSSIGIQKGKPFKPDERMKKILAEAAAVGDATARAIAFHNRQKDAYYYANSAWQLPFIGGYKFQTQPDVLNMDAYIYYYFMATGVTPAMEEKMVGLGSQYAWTARDAKGNLLDGGKSYRLHLPPNIPVKDFWSVILYSNQTRSQIQTDQQFPSVGSQTKGLLVNADGSVDIYFGPKPPAGKENNWVQTMPETGWNTILRLYGPLEPWFDKTWRPGEMELLK</sequence>
<feature type="domain" description="DUF1254" evidence="2">
    <location>
        <begin position="143"/>
        <end position="261"/>
    </location>
</feature>
<feature type="domain" description="DUF1214" evidence="1">
    <location>
        <begin position="412"/>
        <end position="518"/>
    </location>
</feature>
<evidence type="ECO:0000259" key="1">
    <source>
        <dbReference type="Pfam" id="PF06742"/>
    </source>
</evidence>
<dbReference type="RefSeq" id="WP_201799607.1">
    <property type="nucleotide sequence ID" value="NZ_BJCD01000027.1"/>
</dbReference>
<organism evidence="3 4">
    <name type="scientific">Planktothrix agardhii CCAP 1459/11A</name>
    <dbReference type="NCBI Taxonomy" id="282420"/>
    <lineage>
        <taxon>Bacteria</taxon>
        <taxon>Bacillati</taxon>
        <taxon>Cyanobacteriota</taxon>
        <taxon>Cyanophyceae</taxon>
        <taxon>Oscillatoriophycideae</taxon>
        <taxon>Oscillatoriales</taxon>
        <taxon>Microcoleaceae</taxon>
        <taxon>Planktothrix</taxon>
    </lineage>
</organism>
<dbReference type="Pfam" id="PF06863">
    <property type="entry name" value="DUF1254"/>
    <property type="match status" value="1"/>
</dbReference>
<name>A0A4P5ZGS0_PLAAG</name>
<dbReference type="Pfam" id="PF06742">
    <property type="entry name" value="DUF1214"/>
    <property type="match status" value="1"/>
</dbReference>
<dbReference type="AlphaFoldDB" id="A0A4P5ZGS0"/>
<dbReference type="PANTHER" id="PTHR36509:SF3">
    <property type="entry name" value="SIGNAL PEPTIDE PROTEIN"/>
    <property type="match status" value="1"/>
</dbReference>
<gene>
    <name evidence="3" type="ORF">PA905_01570</name>
</gene>
<dbReference type="Gene3D" id="2.60.120.600">
    <property type="entry name" value="Domain of unknown function DUF1214, C-terminal domain"/>
    <property type="match status" value="1"/>
</dbReference>
<evidence type="ECO:0008006" key="5">
    <source>
        <dbReference type="Google" id="ProtNLM"/>
    </source>
</evidence>
<dbReference type="Gene3D" id="2.60.40.1610">
    <property type="entry name" value="Domain of unknown function DUF1254"/>
    <property type="match status" value="1"/>
</dbReference>
<accession>A0A4P5ZGS0</accession>
<proteinExistence type="predicted"/>
<dbReference type="InterPro" id="IPR037050">
    <property type="entry name" value="DUF1254_sf"/>
</dbReference>
<dbReference type="InterPro" id="IPR010679">
    <property type="entry name" value="DUF1254"/>
</dbReference>
<protein>
    <recommendedName>
        <fullName evidence="5">DUF1254 domain-containing protein</fullName>
    </recommendedName>
</protein>
<dbReference type="InterPro" id="IPR010621">
    <property type="entry name" value="DUF1214"/>
</dbReference>
<dbReference type="Proteomes" id="UP000299794">
    <property type="component" value="Unassembled WGS sequence"/>
</dbReference>
<dbReference type="Gene3D" id="1.10.3360.10">
    <property type="entry name" value="VPA0735-like domain"/>
    <property type="match status" value="1"/>
</dbReference>
<dbReference type="PANTHER" id="PTHR36509">
    <property type="entry name" value="BLL3101 PROTEIN"/>
    <property type="match status" value="1"/>
</dbReference>
<evidence type="ECO:0000313" key="3">
    <source>
        <dbReference type="EMBL" id="GDZ92462.1"/>
    </source>
</evidence>
<reference evidence="4" key="1">
    <citation type="submission" date="2019-02" db="EMBL/GenBank/DDBJ databases">
        <title>Draft genome sequence of Planktothrix agardhii NIES-905.</title>
        <authorList>
            <person name="Yamaguchi H."/>
            <person name="Suzuki S."/>
            <person name="Kawachi M."/>
        </authorList>
    </citation>
    <scope>NUCLEOTIDE SEQUENCE [LARGE SCALE GENOMIC DNA]</scope>
    <source>
        <strain evidence="4">CCAP 1459/11A</strain>
    </source>
</reference>
<evidence type="ECO:0000259" key="2">
    <source>
        <dbReference type="Pfam" id="PF06863"/>
    </source>
</evidence>
<dbReference type="EMBL" id="BJCD01000027">
    <property type="protein sequence ID" value="GDZ92462.1"/>
    <property type="molecule type" value="Genomic_DNA"/>
</dbReference>
<dbReference type="InterPro" id="IPR037049">
    <property type="entry name" value="DUF1214_C_sf"/>
</dbReference>